<feature type="transmembrane region" description="Helical" evidence="1">
    <location>
        <begin position="67"/>
        <end position="85"/>
    </location>
</feature>
<name>A0A238V715_HALVU</name>
<keyword evidence="1" id="KW-1133">Transmembrane helix</keyword>
<dbReference type="RefSeq" id="WP_245809890.1">
    <property type="nucleotide sequence ID" value="NZ_FZNQ01000002.1"/>
</dbReference>
<organism evidence="3 4">
    <name type="scientific">Halorubrum vacuolatum</name>
    <name type="common">Natronobacterium vacuolatum</name>
    <dbReference type="NCBI Taxonomy" id="63740"/>
    <lineage>
        <taxon>Archaea</taxon>
        <taxon>Methanobacteriati</taxon>
        <taxon>Methanobacteriota</taxon>
        <taxon>Stenosarchaea group</taxon>
        <taxon>Halobacteria</taxon>
        <taxon>Halobacteriales</taxon>
        <taxon>Haloferacaceae</taxon>
        <taxon>Halorubrum</taxon>
    </lineage>
</organism>
<evidence type="ECO:0000313" key="4">
    <source>
        <dbReference type="Proteomes" id="UP000198397"/>
    </source>
</evidence>
<dbReference type="AlphaFoldDB" id="A0A238V715"/>
<evidence type="ECO:0000256" key="1">
    <source>
        <dbReference type="SAM" id="Phobius"/>
    </source>
</evidence>
<dbReference type="InterPro" id="IPR036259">
    <property type="entry name" value="MFS_trans_sf"/>
</dbReference>
<feature type="transmembrane region" description="Helical" evidence="1">
    <location>
        <begin position="7"/>
        <end position="28"/>
    </location>
</feature>
<gene>
    <name evidence="3" type="ORF">SAMN06264855_10237</name>
</gene>
<feature type="transmembrane region" description="Helical" evidence="1">
    <location>
        <begin position="163"/>
        <end position="183"/>
    </location>
</feature>
<feature type="transmembrane region" description="Helical" evidence="1">
    <location>
        <begin position="34"/>
        <end position="55"/>
    </location>
</feature>
<dbReference type="PANTHER" id="PTHR23518">
    <property type="entry name" value="C-METHYLTRANSFERASE"/>
    <property type="match status" value="1"/>
</dbReference>
<dbReference type="Proteomes" id="UP000198397">
    <property type="component" value="Unassembled WGS sequence"/>
</dbReference>
<evidence type="ECO:0000313" key="3">
    <source>
        <dbReference type="EMBL" id="SNR30215.1"/>
    </source>
</evidence>
<dbReference type="EMBL" id="FZNQ01000002">
    <property type="protein sequence ID" value="SNR30215.1"/>
    <property type="molecule type" value="Genomic_DNA"/>
</dbReference>
<dbReference type="InterPro" id="IPR011701">
    <property type="entry name" value="MFS"/>
</dbReference>
<feature type="transmembrane region" description="Helical" evidence="1">
    <location>
        <begin position="337"/>
        <end position="362"/>
    </location>
</feature>
<proteinExistence type="predicted"/>
<dbReference type="Gene3D" id="1.20.1250.20">
    <property type="entry name" value="MFS general substrate transporter like domains"/>
    <property type="match status" value="1"/>
</dbReference>
<feature type="transmembrane region" description="Helical" evidence="1">
    <location>
        <begin position="313"/>
        <end position="331"/>
    </location>
</feature>
<dbReference type="PANTHER" id="PTHR23518:SF2">
    <property type="entry name" value="MAJOR FACILITATOR SUPERFAMILY TRANSPORTER"/>
    <property type="match status" value="1"/>
</dbReference>
<dbReference type="SUPFAM" id="SSF103473">
    <property type="entry name" value="MFS general substrate transporter"/>
    <property type="match status" value="1"/>
</dbReference>
<feature type="transmembrane region" description="Helical" evidence="1">
    <location>
        <begin position="243"/>
        <end position="265"/>
    </location>
</feature>
<sequence length="393" mass="40382">MSDRWLYAWGLGSVAFGGASLIIPLYVVALGGTATTLGVLAGVAALVGVPGALVFGRIADQTGRRRVLVLAALASAAAALAVVPFTERIAVVILANGIVWFAFAAATPVVTLLAVVGAPEHAWSERIGELNKYQGVGWAVGLLLGAIWTAVAIRTIGTSALEGFLLVLAVMAAASLLAGLRLLPPDPDPDTAEGSVSARRLGRALRRADRFSVRTATFPFTPARMDVRRLRPRRIANRFTPELAIYFLAVTSFFTGFSAFFAPLPAYLTDIGIGSDGVFVLYLVSSVAAAVFFERAGRLSAKHDTVTLQAAGLTVRALALPGVAVVGALFGMSTGGFAGLAVVFAVIGLTWAVIAVTAGTLVTRLAPPAIRGEALGVYAALSALAGGIGSVLG</sequence>
<keyword evidence="4" id="KW-1185">Reference proteome</keyword>
<dbReference type="PROSITE" id="PS50850">
    <property type="entry name" value="MFS"/>
    <property type="match status" value="1"/>
</dbReference>
<keyword evidence="1" id="KW-0472">Membrane</keyword>
<keyword evidence="1" id="KW-0812">Transmembrane</keyword>
<accession>A0A238V715</accession>
<dbReference type="Pfam" id="PF07690">
    <property type="entry name" value="MFS_1"/>
    <property type="match status" value="1"/>
</dbReference>
<feature type="transmembrane region" description="Helical" evidence="1">
    <location>
        <begin position="271"/>
        <end position="293"/>
    </location>
</feature>
<feature type="transmembrane region" description="Helical" evidence="1">
    <location>
        <begin position="374"/>
        <end position="392"/>
    </location>
</feature>
<feature type="transmembrane region" description="Helical" evidence="1">
    <location>
        <begin position="136"/>
        <end position="157"/>
    </location>
</feature>
<reference evidence="3 4" key="1">
    <citation type="submission" date="2017-06" db="EMBL/GenBank/DDBJ databases">
        <authorList>
            <person name="Kim H.J."/>
            <person name="Triplett B.A."/>
        </authorList>
    </citation>
    <scope>NUCLEOTIDE SEQUENCE [LARGE SCALE GENOMIC DNA]</scope>
    <source>
        <strain evidence="3 4">DSM 8800</strain>
    </source>
</reference>
<dbReference type="InterPro" id="IPR020846">
    <property type="entry name" value="MFS_dom"/>
</dbReference>
<feature type="domain" description="Major facilitator superfamily (MFS) profile" evidence="2">
    <location>
        <begin position="1"/>
        <end position="393"/>
    </location>
</feature>
<feature type="transmembrane region" description="Helical" evidence="1">
    <location>
        <begin position="91"/>
        <end position="116"/>
    </location>
</feature>
<evidence type="ECO:0000259" key="2">
    <source>
        <dbReference type="PROSITE" id="PS50850"/>
    </source>
</evidence>
<protein>
    <submittedName>
        <fullName evidence="3">Major Facilitator Superfamily protein</fullName>
    </submittedName>
</protein>
<dbReference type="GO" id="GO:0022857">
    <property type="term" value="F:transmembrane transporter activity"/>
    <property type="evidence" value="ECO:0007669"/>
    <property type="project" value="InterPro"/>
</dbReference>